<reference evidence="1 2" key="1">
    <citation type="journal article" date="2022" name="New Phytol.">
        <title>Ecological generalism drives hyperdiversity of secondary metabolite gene clusters in xylarialean endophytes.</title>
        <authorList>
            <person name="Franco M.E.E."/>
            <person name="Wisecaver J.H."/>
            <person name="Arnold A.E."/>
            <person name="Ju Y.M."/>
            <person name="Slot J.C."/>
            <person name="Ahrendt S."/>
            <person name="Moore L.P."/>
            <person name="Eastman K.E."/>
            <person name="Scott K."/>
            <person name="Konkel Z."/>
            <person name="Mondo S.J."/>
            <person name="Kuo A."/>
            <person name="Hayes R.D."/>
            <person name="Haridas S."/>
            <person name="Andreopoulos B."/>
            <person name="Riley R."/>
            <person name="LaButti K."/>
            <person name="Pangilinan J."/>
            <person name="Lipzen A."/>
            <person name="Amirebrahimi M."/>
            <person name="Yan J."/>
            <person name="Adam C."/>
            <person name="Keymanesh K."/>
            <person name="Ng V."/>
            <person name="Louie K."/>
            <person name="Northen T."/>
            <person name="Drula E."/>
            <person name="Henrissat B."/>
            <person name="Hsieh H.M."/>
            <person name="Youens-Clark K."/>
            <person name="Lutzoni F."/>
            <person name="Miadlikowska J."/>
            <person name="Eastwood D.C."/>
            <person name="Hamelin R.C."/>
            <person name="Grigoriev I.V."/>
            <person name="U'Ren J.M."/>
        </authorList>
    </citation>
    <scope>NUCLEOTIDE SEQUENCE [LARGE SCALE GENOMIC DNA]</scope>
    <source>
        <strain evidence="1 2">CBS 119005</strain>
    </source>
</reference>
<gene>
    <name evidence="1" type="ORF">F4820DRAFT_130617</name>
</gene>
<protein>
    <submittedName>
        <fullName evidence="1">Uncharacterized protein</fullName>
    </submittedName>
</protein>
<evidence type="ECO:0000313" key="2">
    <source>
        <dbReference type="Proteomes" id="UP001497700"/>
    </source>
</evidence>
<sequence>MTEALRPLRPLQVSSVSHDSQSSQPKSGPISKSITAPDRPKKRAVCSQCRIRKVRCDGRPNLCQNCDRLGFECSFQQLPGKSPGQYVVKLPERRRRMQACIPCHSKKTRCLGELPSCSSCVRRNRVCSYPRAKNHGSAADGLTGAVGFDDECAEDASPSQEDMDMEMEMGDAADGEGSAPDAETTTALVLDYFDHLYPLPSFAFLHKPTVVLRCRDQTMNESLKLAICAITSLHLKRSSLCHDLWVQQAEQSILQQIGRASIFHLQALLLVIRYRIESGEFPTAFMLAALAARTALALRLNYERPELSQVAQEARRRLFWAVYLLDDFFCVGLREFELCPEETIHLQLPCDEDHFGAGRYVHTGLLRPGPSDNVSTVGLRGVYLRLTSVRRAVMRFNRRVGLGEELSSTIGGSMRRFEEELNSLMANLSPFEQYSVSNLTSCRWQAQFIMLHMSWHQCHCDIYRLGLDGYSEAAPSPILMAIHPRERTAMQFKCFEHAESIIRIVSDFSTHGNGECLLERDAAVCAFESARLVMFSSRIPGAPSNLDLAINKAKLSLNLITRFFPYSASTQPLRKDLERLIASYSVRLALQTQEAFSEPDPPSARPSTKVSQYASSRQRLSVQSLLLQSDFVDDSNEIAGPAPGAAIQATANAMQTNSRTTYVSGSSEVTVAPRNQTWGVTGQVESLNGQAQQSGTCLDAGQEDAGLIFNPWMGFAGTEDMHGMSGRPPDEEF</sequence>
<proteinExistence type="predicted"/>
<accession>A0ACB9YKS0</accession>
<dbReference type="Proteomes" id="UP001497700">
    <property type="component" value="Unassembled WGS sequence"/>
</dbReference>
<evidence type="ECO:0000313" key="1">
    <source>
        <dbReference type="EMBL" id="KAI4860005.1"/>
    </source>
</evidence>
<dbReference type="EMBL" id="MU393604">
    <property type="protein sequence ID" value="KAI4860005.1"/>
    <property type="molecule type" value="Genomic_DNA"/>
</dbReference>
<comment type="caution">
    <text evidence="1">The sequence shown here is derived from an EMBL/GenBank/DDBJ whole genome shotgun (WGS) entry which is preliminary data.</text>
</comment>
<keyword evidence="2" id="KW-1185">Reference proteome</keyword>
<organism evidence="1 2">
    <name type="scientific">Hypoxylon rubiginosum</name>
    <dbReference type="NCBI Taxonomy" id="110542"/>
    <lineage>
        <taxon>Eukaryota</taxon>
        <taxon>Fungi</taxon>
        <taxon>Dikarya</taxon>
        <taxon>Ascomycota</taxon>
        <taxon>Pezizomycotina</taxon>
        <taxon>Sordariomycetes</taxon>
        <taxon>Xylariomycetidae</taxon>
        <taxon>Xylariales</taxon>
        <taxon>Hypoxylaceae</taxon>
        <taxon>Hypoxylon</taxon>
    </lineage>
</organism>
<name>A0ACB9YKS0_9PEZI</name>